<feature type="domain" description="SnoaL-like" evidence="1">
    <location>
        <begin position="8"/>
        <end position="113"/>
    </location>
</feature>
<dbReference type="RefSeq" id="WP_189405864.1">
    <property type="nucleotide sequence ID" value="NZ_BMXP01000004.1"/>
</dbReference>
<dbReference type="Proteomes" id="UP000631300">
    <property type="component" value="Unassembled WGS sequence"/>
</dbReference>
<keyword evidence="3" id="KW-1185">Reference proteome</keyword>
<dbReference type="InterPro" id="IPR037401">
    <property type="entry name" value="SnoaL-like"/>
</dbReference>
<name>A0A918MXV7_9ALTE</name>
<proteinExistence type="predicted"/>
<reference evidence="2" key="1">
    <citation type="journal article" date="2014" name="Int. J. Syst. Evol. Microbiol.">
        <title>Complete genome sequence of Corynebacterium casei LMG S-19264T (=DSM 44701T), isolated from a smear-ripened cheese.</title>
        <authorList>
            <consortium name="US DOE Joint Genome Institute (JGI-PGF)"/>
            <person name="Walter F."/>
            <person name="Albersmeier A."/>
            <person name="Kalinowski J."/>
            <person name="Ruckert C."/>
        </authorList>
    </citation>
    <scope>NUCLEOTIDE SEQUENCE</scope>
    <source>
        <strain evidence="2">KCTC 22164</strain>
    </source>
</reference>
<accession>A0A918MXV7</accession>
<evidence type="ECO:0000313" key="3">
    <source>
        <dbReference type="Proteomes" id="UP000631300"/>
    </source>
</evidence>
<dbReference type="Gene3D" id="3.10.450.50">
    <property type="match status" value="1"/>
</dbReference>
<evidence type="ECO:0000313" key="2">
    <source>
        <dbReference type="EMBL" id="GGW85696.1"/>
    </source>
</evidence>
<dbReference type="CDD" id="cd00531">
    <property type="entry name" value="NTF2_like"/>
    <property type="match status" value="1"/>
</dbReference>
<reference evidence="2" key="2">
    <citation type="submission" date="2020-09" db="EMBL/GenBank/DDBJ databases">
        <authorList>
            <person name="Sun Q."/>
            <person name="Kim S."/>
        </authorList>
    </citation>
    <scope>NUCLEOTIDE SEQUENCE</scope>
    <source>
        <strain evidence="2">KCTC 22164</strain>
    </source>
</reference>
<gene>
    <name evidence="2" type="ORF">GCM10007391_19110</name>
</gene>
<sequence>MYAITRFKELYQELSSLNPDDLGLLYADDVVFIDPITTHRGLTAVTQYFSALTEHAESCQFDIDNVIACEKNAQQITHVVTWTMTLIINKRRPTITLDGITQLRICNDRITYHRDYYDLGEMVYEHIPILGWFVKKVKKRLAT</sequence>
<dbReference type="InterPro" id="IPR032710">
    <property type="entry name" value="NTF2-like_dom_sf"/>
</dbReference>
<organism evidence="2 3">
    <name type="scientific">Alteromonas halophila</name>
    <dbReference type="NCBI Taxonomy" id="516698"/>
    <lineage>
        <taxon>Bacteria</taxon>
        <taxon>Pseudomonadati</taxon>
        <taxon>Pseudomonadota</taxon>
        <taxon>Gammaproteobacteria</taxon>
        <taxon>Alteromonadales</taxon>
        <taxon>Alteromonadaceae</taxon>
        <taxon>Alteromonas/Salinimonas group</taxon>
        <taxon>Alteromonas</taxon>
    </lineage>
</organism>
<dbReference type="AlphaFoldDB" id="A0A918MXV7"/>
<evidence type="ECO:0000259" key="1">
    <source>
        <dbReference type="Pfam" id="PF12680"/>
    </source>
</evidence>
<comment type="caution">
    <text evidence="2">The sequence shown here is derived from an EMBL/GenBank/DDBJ whole genome shotgun (WGS) entry which is preliminary data.</text>
</comment>
<protein>
    <submittedName>
        <fullName evidence="2">Transcriptional regulator</fullName>
    </submittedName>
</protein>
<dbReference type="EMBL" id="BMXP01000004">
    <property type="protein sequence ID" value="GGW85696.1"/>
    <property type="molecule type" value="Genomic_DNA"/>
</dbReference>
<dbReference type="SUPFAM" id="SSF54427">
    <property type="entry name" value="NTF2-like"/>
    <property type="match status" value="1"/>
</dbReference>
<dbReference type="Pfam" id="PF12680">
    <property type="entry name" value="SnoaL_2"/>
    <property type="match status" value="1"/>
</dbReference>